<accession>A0A4D6HDQ7</accession>
<evidence type="ECO:0000256" key="2">
    <source>
        <dbReference type="ARBA" id="ARBA00022840"/>
    </source>
</evidence>
<dbReference type="EMBL" id="CP031310">
    <property type="protein sequence ID" value="QCC50857.1"/>
    <property type="molecule type" value="Genomic_DNA"/>
</dbReference>
<protein>
    <submittedName>
        <fullName evidence="3">HTR-like protein</fullName>
    </submittedName>
</protein>
<dbReference type="InterPro" id="IPR027417">
    <property type="entry name" value="P-loop_NTPase"/>
</dbReference>
<keyword evidence="2" id="KW-0067">ATP-binding</keyword>
<proteinExistence type="predicted"/>
<dbReference type="Proteomes" id="UP000296706">
    <property type="component" value="Chromosome"/>
</dbReference>
<keyword evidence="1" id="KW-0547">Nucleotide-binding</keyword>
<dbReference type="KEGG" id="hsn:DV733_06185"/>
<keyword evidence="4" id="KW-1185">Reference proteome</keyword>
<dbReference type="GO" id="GO:0005524">
    <property type="term" value="F:ATP binding"/>
    <property type="evidence" value="ECO:0007669"/>
    <property type="project" value="UniProtKB-KW"/>
</dbReference>
<dbReference type="GeneID" id="39847435"/>
<gene>
    <name evidence="3" type="ORF">DV733_06185</name>
</gene>
<evidence type="ECO:0000313" key="3">
    <source>
        <dbReference type="EMBL" id="QCC50857.1"/>
    </source>
</evidence>
<dbReference type="RefSeq" id="WP_049995585.1">
    <property type="nucleotide sequence ID" value="NZ_CP031310.1"/>
</dbReference>
<dbReference type="PANTHER" id="PTHR43637">
    <property type="entry name" value="UPF0273 PROTEIN TM_0370"/>
    <property type="match status" value="1"/>
</dbReference>
<evidence type="ECO:0000313" key="4">
    <source>
        <dbReference type="Proteomes" id="UP000296706"/>
    </source>
</evidence>
<dbReference type="Gene3D" id="3.40.50.300">
    <property type="entry name" value="P-loop containing nucleotide triphosphate hydrolases"/>
    <property type="match status" value="1"/>
</dbReference>
<dbReference type="STRING" id="1457250.GCA_000755225_00251"/>
<dbReference type="SUPFAM" id="SSF52540">
    <property type="entry name" value="P-loop containing nucleoside triphosphate hydrolases"/>
    <property type="match status" value="1"/>
</dbReference>
<name>A0A4D6HDQ7_9EURY</name>
<evidence type="ECO:0000256" key="1">
    <source>
        <dbReference type="ARBA" id="ARBA00022741"/>
    </source>
</evidence>
<dbReference type="AlphaFoldDB" id="A0A4D6HDQ7"/>
<sequence length="280" mass="30696">MVRIPFGIRQLDTTIGGGAPPGSVVLLSGEAGAGAREFMYTSPMITGLAMADPNLFDLYYGDLPTEAELPEEVHYVSLTADESQFRDEAGRAFDDEIVDAGMEAIEYHDLSTTYFHVSPVPRAWYAERAPSIKDIRTRDDREGLLTVLGDLLNEHAAGNLVVIDSLGDVVSAIGDRAEIEWADVAYLLKGLQKAAHEWDGLILAHVNFETLSDTRHGQLVDAATGTLKFEWASGGSTLARTMVVKQFRGVLSQLESENIVRFETEFTDAGFDISDVRKIR</sequence>
<organism evidence="3 4">
    <name type="scientific">Halapricum salinum</name>
    <dbReference type="NCBI Taxonomy" id="1457250"/>
    <lineage>
        <taxon>Archaea</taxon>
        <taxon>Methanobacteriati</taxon>
        <taxon>Methanobacteriota</taxon>
        <taxon>Stenosarchaea group</taxon>
        <taxon>Halobacteria</taxon>
        <taxon>Halobacteriales</taxon>
        <taxon>Haloarculaceae</taxon>
        <taxon>Halapricum</taxon>
    </lineage>
</organism>
<reference evidence="3 4" key="1">
    <citation type="journal article" date="2019" name="Nat. Commun.">
        <title>A new type of DNA phosphorothioation-based antiviral system in archaea.</title>
        <authorList>
            <person name="Xiong L."/>
            <person name="Liu S."/>
            <person name="Chen S."/>
            <person name="Xiao Y."/>
            <person name="Zhu B."/>
            <person name="Gao Y."/>
            <person name="Zhang Y."/>
            <person name="Chen B."/>
            <person name="Luo J."/>
            <person name="Deng Z."/>
            <person name="Chen X."/>
            <person name="Wang L."/>
            <person name="Chen S."/>
        </authorList>
    </citation>
    <scope>NUCLEOTIDE SEQUENCE [LARGE SCALE GENOMIC DNA]</scope>
    <source>
        <strain evidence="3 4">CBA1105</strain>
    </source>
</reference>
<dbReference type="OrthoDB" id="337234at2157"/>